<dbReference type="AlphaFoldDB" id="A0A4V6EQH9"/>
<protein>
    <submittedName>
        <fullName evidence="1">Uncharacterized protein</fullName>
    </submittedName>
</protein>
<dbReference type="Proteomes" id="UP000306409">
    <property type="component" value="Chromosome"/>
</dbReference>
<reference evidence="1 2" key="1">
    <citation type="submission" date="2020-09" db="EMBL/GenBank/DDBJ databases">
        <title>Characterization and genome sequencing of Ruminiclostridium sp. nov. MA18.</title>
        <authorList>
            <person name="Rettenmaier R."/>
            <person name="Kowollik M.-L."/>
            <person name="Liebl W."/>
            <person name="Zverlov V."/>
        </authorList>
    </citation>
    <scope>NUCLEOTIDE SEQUENCE [LARGE SCALE GENOMIC DNA]</scope>
    <source>
        <strain evidence="1 2">MA18</strain>
    </source>
</reference>
<accession>A0A4V6EQH9</accession>
<gene>
    <name evidence="1" type="ORF">EHE19_004660</name>
</gene>
<evidence type="ECO:0000313" key="2">
    <source>
        <dbReference type="Proteomes" id="UP000306409"/>
    </source>
</evidence>
<organism evidence="1 2">
    <name type="scientific">Ruminiclostridium herbifermentans</name>
    <dbReference type="NCBI Taxonomy" id="2488810"/>
    <lineage>
        <taxon>Bacteria</taxon>
        <taxon>Bacillati</taxon>
        <taxon>Bacillota</taxon>
        <taxon>Clostridia</taxon>
        <taxon>Eubacteriales</taxon>
        <taxon>Oscillospiraceae</taxon>
        <taxon>Ruminiclostridium</taxon>
    </lineage>
</organism>
<dbReference type="KEGG" id="rher:EHE19_004660"/>
<dbReference type="RefSeq" id="WP_137698164.1">
    <property type="nucleotide sequence ID" value="NZ_CP061336.1"/>
</dbReference>
<proteinExistence type="predicted"/>
<dbReference type="EMBL" id="CP061336">
    <property type="protein sequence ID" value="QNU67760.1"/>
    <property type="molecule type" value="Genomic_DNA"/>
</dbReference>
<keyword evidence="2" id="KW-1185">Reference proteome</keyword>
<sequence>MENEIKKMIELSDEELLDMVGGYVSDSLSSSAKIEPPIRLFYGIKIPPIDVKPLYGIEPGPIIPLYGIKPEIE</sequence>
<evidence type="ECO:0000313" key="1">
    <source>
        <dbReference type="EMBL" id="QNU67760.1"/>
    </source>
</evidence>
<name>A0A4V6EQH9_9FIRM</name>
<dbReference type="OrthoDB" id="2086329at2"/>